<dbReference type="InterPro" id="IPR032466">
    <property type="entry name" value="Metal_Hydrolase"/>
</dbReference>
<dbReference type="EMBL" id="RSCE01000012">
    <property type="protein sequence ID" value="RSH78665.1"/>
    <property type="molecule type" value="Genomic_DNA"/>
</dbReference>
<dbReference type="Proteomes" id="UP000279236">
    <property type="component" value="Unassembled WGS sequence"/>
</dbReference>
<dbReference type="Gene3D" id="3.10.310.70">
    <property type="match status" value="1"/>
</dbReference>
<dbReference type="GeneID" id="39586937"/>
<evidence type="ECO:0000313" key="2">
    <source>
        <dbReference type="EMBL" id="RSH78665.1"/>
    </source>
</evidence>
<dbReference type="InterPro" id="IPR013108">
    <property type="entry name" value="Amidohydro_3"/>
</dbReference>
<dbReference type="PANTHER" id="PTHR22642:SF2">
    <property type="entry name" value="PROTEIN LONG AFTER FAR-RED 3"/>
    <property type="match status" value="1"/>
</dbReference>
<comment type="caution">
    <text evidence="2">The sequence shown here is derived from an EMBL/GenBank/DDBJ whole genome shotgun (WGS) entry which is preliminary data.</text>
</comment>
<dbReference type="Pfam" id="PF07969">
    <property type="entry name" value="Amidohydro_3"/>
    <property type="match status" value="1"/>
</dbReference>
<dbReference type="InterPro" id="IPR011059">
    <property type="entry name" value="Metal-dep_hydrolase_composite"/>
</dbReference>
<dbReference type="GO" id="GO:0016810">
    <property type="term" value="F:hydrolase activity, acting on carbon-nitrogen (but not peptide) bonds"/>
    <property type="evidence" value="ECO:0007669"/>
    <property type="project" value="InterPro"/>
</dbReference>
<evidence type="ECO:0000259" key="1">
    <source>
        <dbReference type="Pfam" id="PF07969"/>
    </source>
</evidence>
<evidence type="ECO:0000313" key="3">
    <source>
        <dbReference type="Proteomes" id="UP000279236"/>
    </source>
</evidence>
<dbReference type="AlphaFoldDB" id="A0A427XIF4"/>
<dbReference type="Gene3D" id="3.20.20.140">
    <property type="entry name" value="Metal-dependent hydrolases"/>
    <property type="match status" value="1"/>
</dbReference>
<reference evidence="2 3" key="1">
    <citation type="submission" date="2018-11" db="EMBL/GenBank/DDBJ databases">
        <title>Genome sequence of Apiotrichum porosum DSM 27194.</title>
        <authorList>
            <person name="Aliyu H."/>
            <person name="Gorte O."/>
            <person name="Ochsenreither K."/>
        </authorList>
    </citation>
    <scope>NUCLEOTIDE SEQUENCE [LARGE SCALE GENOMIC DNA]</scope>
    <source>
        <strain evidence="2 3">DSM 27194</strain>
    </source>
</reference>
<dbReference type="Gene3D" id="2.30.40.10">
    <property type="entry name" value="Urease, subunit C, domain 1"/>
    <property type="match status" value="1"/>
</dbReference>
<dbReference type="PANTHER" id="PTHR22642">
    <property type="entry name" value="IMIDAZOLONEPROPIONASE"/>
    <property type="match status" value="1"/>
</dbReference>
<protein>
    <recommendedName>
        <fullName evidence="1">Amidohydrolase 3 domain-containing protein</fullName>
    </recommendedName>
</protein>
<accession>A0A427XIF4</accession>
<dbReference type="SUPFAM" id="SSF51556">
    <property type="entry name" value="Metallo-dependent hydrolases"/>
    <property type="match status" value="1"/>
</dbReference>
<proteinExistence type="predicted"/>
<dbReference type="RefSeq" id="XP_028473812.1">
    <property type="nucleotide sequence ID" value="XM_028618134.1"/>
</dbReference>
<name>A0A427XIF4_9TREE</name>
<dbReference type="OrthoDB" id="3501663at2759"/>
<feature type="domain" description="Amidohydrolase 3" evidence="1">
    <location>
        <begin position="72"/>
        <end position="525"/>
    </location>
</feature>
<keyword evidence="3" id="KW-1185">Reference proteome</keyword>
<gene>
    <name evidence="2" type="ORF">EHS24_002394</name>
</gene>
<sequence>MPTTTAADASASEPLDSPRTLFLNAQLVGRPAGRYSVLVQGGVIVSMSRGAILDIEDDMEIVDLELEGKQLWLSPSLVDWHTHFTMNAIASRRLDLSACTSAAQVLSTVKEALAAGTHDEGGRLVGVNLRAAGWADAADLNRTALDALSDKPLVIIFNGYHSCVCNSPALEFHDIKVHDGHDGMLLEADAFALQQRLQAVADVCITDGWVAAEAERAASFGVTEVVDLEMAHNLASWERRCGPGGFKTLRVHIGFYPAHIDDAIKAGLKTGDSVPGTHDLVTAGPLKVITDGSLGSQTAFCCDPYPGTTDRGILVYDDKAVQELAEKGHAAGLRLAVHAIGDDALHSTLTALEAAARNGCPPLPHSTIEHAQLLDAKAADVPLFKSLGLVASIQPRHLVDDRDLCHAYWPGREGRAYAFRTLHDAGIPLRLGSDCPVAPLQPWDAIACAMTRNGAGDEASAAFHPEQCIDVATAFNASTWSGRSHISEGERADIVILHSDPLACDADGIRNMVVEGTMLGGNWTYRRK</sequence>
<organism evidence="2 3">
    <name type="scientific">Apiotrichum porosum</name>
    <dbReference type="NCBI Taxonomy" id="105984"/>
    <lineage>
        <taxon>Eukaryota</taxon>
        <taxon>Fungi</taxon>
        <taxon>Dikarya</taxon>
        <taxon>Basidiomycota</taxon>
        <taxon>Agaricomycotina</taxon>
        <taxon>Tremellomycetes</taxon>
        <taxon>Trichosporonales</taxon>
        <taxon>Trichosporonaceae</taxon>
        <taxon>Apiotrichum</taxon>
    </lineage>
</organism>
<dbReference type="STRING" id="105984.A0A427XIF4"/>